<feature type="compositionally biased region" description="Polar residues" evidence="1">
    <location>
        <begin position="1"/>
        <end position="17"/>
    </location>
</feature>
<protein>
    <submittedName>
        <fullName evidence="2">Uncharacterized protein</fullName>
    </submittedName>
</protein>
<evidence type="ECO:0000313" key="3">
    <source>
        <dbReference type="Proteomes" id="UP001233999"/>
    </source>
</evidence>
<evidence type="ECO:0000313" key="2">
    <source>
        <dbReference type="EMBL" id="KAJ9580836.1"/>
    </source>
</evidence>
<keyword evidence="3" id="KW-1185">Reference proteome</keyword>
<reference evidence="2" key="2">
    <citation type="submission" date="2023-05" db="EMBL/GenBank/DDBJ databases">
        <authorList>
            <person name="Fouks B."/>
        </authorList>
    </citation>
    <scope>NUCLEOTIDE SEQUENCE</scope>
    <source>
        <strain evidence="2">Stay&amp;Tobe</strain>
        <tissue evidence="2">Testes</tissue>
    </source>
</reference>
<dbReference type="AlphaFoldDB" id="A0AAD7ZHZ0"/>
<gene>
    <name evidence="2" type="ORF">L9F63_023985</name>
</gene>
<feature type="region of interest" description="Disordered" evidence="1">
    <location>
        <begin position="1"/>
        <end position="41"/>
    </location>
</feature>
<reference evidence="2" key="1">
    <citation type="journal article" date="2023" name="IScience">
        <title>Live-bearing cockroach genome reveals convergent evolutionary mechanisms linked to viviparity in insects and beyond.</title>
        <authorList>
            <person name="Fouks B."/>
            <person name="Harrison M.C."/>
            <person name="Mikhailova A.A."/>
            <person name="Marchal E."/>
            <person name="English S."/>
            <person name="Carruthers M."/>
            <person name="Jennings E.C."/>
            <person name="Chiamaka E.L."/>
            <person name="Frigard R.A."/>
            <person name="Pippel M."/>
            <person name="Attardo G.M."/>
            <person name="Benoit J.B."/>
            <person name="Bornberg-Bauer E."/>
            <person name="Tobe S.S."/>
        </authorList>
    </citation>
    <scope>NUCLEOTIDE SEQUENCE</scope>
    <source>
        <strain evidence="2">Stay&amp;Tobe</strain>
    </source>
</reference>
<dbReference type="Proteomes" id="UP001233999">
    <property type="component" value="Unassembled WGS sequence"/>
</dbReference>
<sequence length="85" mass="9670">KPKKPNTSNLQYITPQQTRHDTNDNPSKTEQTERESPRRPAIRFHYGAPKLRPAGRIPPSIIFYPAPSMSNGTKICEMKCLAVKH</sequence>
<name>A0AAD7ZHZ0_DIPPU</name>
<feature type="non-terminal residue" evidence="2">
    <location>
        <position position="1"/>
    </location>
</feature>
<comment type="caution">
    <text evidence="2">The sequence shown here is derived from an EMBL/GenBank/DDBJ whole genome shotgun (WGS) entry which is preliminary data.</text>
</comment>
<accession>A0AAD7ZHZ0</accession>
<proteinExistence type="predicted"/>
<dbReference type="EMBL" id="JASPKZ010008131">
    <property type="protein sequence ID" value="KAJ9580836.1"/>
    <property type="molecule type" value="Genomic_DNA"/>
</dbReference>
<organism evidence="2 3">
    <name type="scientific">Diploptera punctata</name>
    <name type="common">Pacific beetle cockroach</name>
    <dbReference type="NCBI Taxonomy" id="6984"/>
    <lineage>
        <taxon>Eukaryota</taxon>
        <taxon>Metazoa</taxon>
        <taxon>Ecdysozoa</taxon>
        <taxon>Arthropoda</taxon>
        <taxon>Hexapoda</taxon>
        <taxon>Insecta</taxon>
        <taxon>Pterygota</taxon>
        <taxon>Neoptera</taxon>
        <taxon>Polyneoptera</taxon>
        <taxon>Dictyoptera</taxon>
        <taxon>Blattodea</taxon>
        <taxon>Blaberoidea</taxon>
        <taxon>Blaberidae</taxon>
        <taxon>Diplopterinae</taxon>
        <taxon>Diploptera</taxon>
    </lineage>
</organism>
<feature type="non-terminal residue" evidence="2">
    <location>
        <position position="85"/>
    </location>
</feature>
<evidence type="ECO:0000256" key="1">
    <source>
        <dbReference type="SAM" id="MobiDB-lite"/>
    </source>
</evidence>